<feature type="region of interest" description="Disordered" evidence="1">
    <location>
        <begin position="401"/>
        <end position="444"/>
    </location>
</feature>
<feature type="compositionally biased region" description="Low complexity" evidence="1">
    <location>
        <begin position="1082"/>
        <end position="1093"/>
    </location>
</feature>
<gene>
    <name evidence="3" type="ORF">JXQ802_LOCUS22678</name>
    <name evidence="2" type="ORF">PYM288_LOCUS1122</name>
</gene>
<reference evidence="3" key="1">
    <citation type="submission" date="2021-02" db="EMBL/GenBank/DDBJ databases">
        <authorList>
            <person name="Nowell W R."/>
        </authorList>
    </citation>
    <scope>NUCLEOTIDE SEQUENCE</scope>
</reference>
<evidence type="ECO:0000313" key="3">
    <source>
        <dbReference type="EMBL" id="CAF1168861.1"/>
    </source>
</evidence>
<feature type="compositionally biased region" description="Low complexity" evidence="1">
    <location>
        <begin position="477"/>
        <end position="509"/>
    </location>
</feature>
<dbReference type="AlphaFoldDB" id="A0A814TYG8"/>
<feature type="compositionally biased region" description="Low complexity" evidence="1">
    <location>
        <begin position="1050"/>
        <end position="1074"/>
    </location>
</feature>
<dbReference type="EMBL" id="CAJNOL010000694">
    <property type="protein sequence ID" value="CAF1168861.1"/>
    <property type="molecule type" value="Genomic_DNA"/>
</dbReference>
<dbReference type="Proteomes" id="UP000663870">
    <property type="component" value="Unassembled WGS sequence"/>
</dbReference>
<feature type="region of interest" description="Disordered" evidence="1">
    <location>
        <begin position="476"/>
        <end position="509"/>
    </location>
</feature>
<feature type="region of interest" description="Disordered" evidence="1">
    <location>
        <begin position="725"/>
        <end position="745"/>
    </location>
</feature>
<organism evidence="3 4">
    <name type="scientific">Rotaria sordida</name>
    <dbReference type="NCBI Taxonomy" id="392033"/>
    <lineage>
        <taxon>Eukaryota</taxon>
        <taxon>Metazoa</taxon>
        <taxon>Spiralia</taxon>
        <taxon>Gnathifera</taxon>
        <taxon>Rotifera</taxon>
        <taxon>Eurotatoria</taxon>
        <taxon>Bdelloidea</taxon>
        <taxon>Philodinida</taxon>
        <taxon>Philodinidae</taxon>
        <taxon>Rotaria</taxon>
    </lineage>
</organism>
<evidence type="ECO:0000256" key="1">
    <source>
        <dbReference type="SAM" id="MobiDB-lite"/>
    </source>
</evidence>
<dbReference type="Proteomes" id="UP000663854">
    <property type="component" value="Unassembled WGS sequence"/>
</dbReference>
<feature type="compositionally biased region" description="Low complexity" evidence="1">
    <location>
        <begin position="725"/>
        <end position="743"/>
    </location>
</feature>
<feature type="region of interest" description="Disordered" evidence="1">
    <location>
        <begin position="660"/>
        <end position="686"/>
    </location>
</feature>
<name>A0A814TYG8_9BILA</name>
<keyword evidence="4" id="KW-1185">Reference proteome</keyword>
<protein>
    <recommendedName>
        <fullName evidence="5">Myb-like domain-containing protein</fullName>
    </recommendedName>
</protein>
<feature type="region of interest" description="Disordered" evidence="1">
    <location>
        <begin position="216"/>
        <end position="255"/>
    </location>
</feature>
<accession>A0A814TYG8</accession>
<feature type="compositionally biased region" description="Low complexity" evidence="1">
    <location>
        <begin position="420"/>
        <end position="429"/>
    </location>
</feature>
<feature type="region of interest" description="Disordered" evidence="1">
    <location>
        <begin position="526"/>
        <end position="565"/>
    </location>
</feature>
<evidence type="ECO:0000313" key="2">
    <source>
        <dbReference type="EMBL" id="CAF0733613.1"/>
    </source>
</evidence>
<feature type="region of interest" description="Disordered" evidence="1">
    <location>
        <begin position="94"/>
        <end position="118"/>
    </location>
</feature>
<feature type="compositionally biased region" description="Low complexity" evidence="1">
    <location>
        <begin position="223"/>
        <end position="255"/>
    </location>
</feature>
<comment type="caution">
    <text evidence="3">The sequence shown here is derived from an EMBL/GenBank/DDBJ whole genome shotgun (WGS) entry which is preliminary data.</text>
</comment>
<feature type="compositionally biased region" description="Low complexity" evidence="1">
    <location>
        <begin position="538"/>
        <end position="565"/>
    </location>
</feature>
<feature type="compositionally biased region" description="Polar residues" evidence="1">
    <location>
        <begin position="527"/>
        <end position="537"/>
    </location>
</feature>
<evidence type="ECO:0008006" key="5">
    <source>
        <dbReference type="Google" id="ProtNLM"/>
    </source>
</evidence>
<proteinExistence type="predicted"/>
<dbReference type="EMBL" id="CAJNOH010000005">
    <property type="protein sequence ID" value="CAF0733613.1"/>
    <property type="molecule type" value="Genomic_DNA"/>
</dbReference>
<feature type="compositionally biased region" description="Polar residues" evidence="1">
    <location>
        <begin position="430"/>
        <end position="440"/>
    </location>
</feature>
<evidence type="ECO:0000313" key="4">
    <source>
        <dbReference type="Proteomes" id="UP000663870"/>
    </source>
</evidence>
<feature type="region of interest" description="Disordered" evidence="1">
    <location>
        <begin position="1050"/>
        <end position="1093"/>
    </location>
</feature>
<sequence length="1093" mass="119796">MWITEDGQAFEIWSGILMKHTKEEDEEIYNDDELDYGYESEAMIIEPEEYIRFPLPKALVDTTNMSKSDTSILVPRSLFDRSNLLLNTQSSSLSTNTFNKSKQTPNNNNNNNNKMFSSNIPTPITPQANIKARQLYVNNGTTTTPLPNSSNTNVIVSASTSSRPIKLEEMLSKDNFQGLLEIDNSDWLISEDYKVLDTIQNIQQLPLTSMSFSSTSNANKPQTILSNSSLSSSPLLPSSTTITTPSSSSSSSSIVNNTTNALTQNWDFISDVVNRYSRVLRTPKQCKHRFEQVIGPREEGRVVYDLIKKKKHVIKGTVKMSDDNWQMLRTNQLFVHDNCQKLLQMYHQKFDTILQFEQQLSSLIYLNKFKQIQIAQAAHHQTRGLKQGALLQENNINFDVPLTPSDVSYQRSEREKELKQQQQQQQQQQPLTQTITGNVHQQQQQIPITQNNIDTIKQQTPPPNATLTSTINTRVRPSTLNTTPTPINSSPSPSLSLIQSPSPSNSPTIQRSISNNIIVASNNHSNMNTTRSQSNILPSRTNFSSSTTTTSVNSISSSNQPSIPTATILPGQRQVQVLPTNNNLINETNSVQQKQVGTVQISSNEYRHVRALPHQHQTTATSTTNPSSTSANIQVRAQNYQRSQSQTTPLATLEVRSQLPLSPKSQQQQQPTQTRPSSTTSRASSVTQTQVDYLIQSQAKSLASSTPPSTLPVAVVRPMQHSSTSIAPTISSSSPTSPLNIPSLNVTIPSNKLTTNTTTTTTNNPTQQLRTATAFLSNPTSSSSQVQQATPQIRQLFTNANNTSLQTQQTTNTQRLTETAQRSPSSIQQIIASRTASLPGQVRNVRILTFTPGTNPTTGIADTTTTNTQQSPIQSTNITYNRANSSASSFPRSTINIDQDISSDLAAQVHRIKSFNVTNTDPNDATQTPRAVLVPARTISGSSTSSVGSTSKIKPSSLIDPTTLGFTTKTSQANIVFQLPSSTSTTTIGSDEQTITNSSNVTRQNLLQHLNVISSNMNQRAQSPTTISNTTNPITFNRLLQQYQIRPAATLNSSTSTTQISSGQTINEQILSSSSPPPPLPSASASSSSSSTT</sequence>